<organism evidence="2 3">
    <name type="scientific">Magallana gigas</name>
    <name type="common">Pacific oyster</name>
    <name type="synonym">Crassostrea gigas</name>
    <dbReference type="NCBI Taxonomy" id="29159"/>
    <lineage>
        <taxon>Eukaryota</taxon>
        <taxon>Metazoa</taxon>
        <taxon>Spiralia</taxon>
        <taxon>Lophotrochozoa</taxon>
        <taxon>Mollusca</taxon>
        <taxon>Bivalvia</taxon>
        <taxon>Autobranchia</taxon>
        <taxon>Pteriomorphia</taxon>
        <taxon>Ostreida</taxon>
        <taxon>Ostreoidea</taxon>
        <taxon>Ostreidae</taxon>
        <taxon>Magallana</taxon>
    </lineage>
</organism>
<name>A0A8W8JIA6_MAGGI</name>
<evidence type="ECO:0000256" key="1">
    <source>
        <dbReference type="SAM" id="SignalP"/>
    </source>
</evidence>
<dbReference type="Gene3D" id="2.170.300.10">
    <property type="entry name" value="Tie2 ligand-binding domain superfamily"/>
    <property type="match status" value="1"/>
</dbReference>
<evidence type="ECO:0000313" key="2">
    <source>
        <dbReference type="EnsemblMetazoa" id="G19304.1:cds"/>
    </source>
</evidence>
<dbReference type="EnsemblMetazoa" id="G19304.1">
    <property type="protein sequence ID" value="G19304.1:cds"/>
    <property type="gene ID" value="G19304"/>
</dbReference>
<dbReference type="Proteomes" id="UP000005408">
    <property type="component" value="Unassembled WGS sequence"/>
</dbReference>
<feature type="chain" id="PRO_5036504581" evidence="1">
    <location>
        <begin position="21"/>
        <end position="184"/>
    </location>
</feature>
<keyword evidence="3" id="KW-1185">Reference proteome</keyword>
<reference evidence="2" key="1">
    <citation type="submission" date="2022-08" db="UniProtKB">
        <authorList>
            <consortium name="EnsemblMetazoa"/>
        </authorList>
    </citation>
    <scope>IDENTIFICATION</scope>
    <source>
        <strain evidence="2">05x7-T-G4-1.051#20</strain>
    </source>
</reference>
<evidence type="ECO:0000313" key="3">
    <source>
        <dbReference type="Proteomes" id="UP000005408"/>
    </source>
</evidence>
<accession>A0A8W8JIA6</accession>
<proteinExistence type="predicted"/>
<dbReference type="AlphaFoldDB" id="A0A8W8JIA6"/>
<protein>
    <submittedName>
        <fullName evidence="2">Uncharacterized protein</fullName>
    </submittedName>
</protein>
<sequence>MANIELQALICFFMTSYTFASRCEGFYKGCCPGSSWNSKTQQCERCMPGYSGINCTSLCPYPQYGVDCQRKCNCSKDRCDVSTGCQQITTVAQTLCLTGYFGRYCRARCIYPYYGEECEAKCNCSKPLCDVATGCKAVDEDISSRNRHIVYQKQQTINNDNSFSHNVASGCVMLLLDVKLQIKG</sequence>
<keyword evidence="1" id="KW-0732">Signal</keyword>
<feature type="signal peptide" evidence="1">
    <location>
        <begin position="1"/>
        <end position="20"/>
    </location>
</feature>